<dbReference type="Proteomes" id="UP000242699">
    <property type="component" value="Unassembled WGS sequence"/>
</dbReference>
<comment type="caution">
    <text evidence="1">The sequence shown here is derived from an EMBL/GenBank/DDBJ whole genome shotgun (WGS) entry which is preliminary data.</text>
</comment>
<dbReference type="EMBL" id="PXYT01000004">
    <property type="protein sequence ID" value="PSR31194.1"/>
    <property type="molecule type" value="Genomic_DNA"/>
</dbReference>
<accession>A0A2T2X9K4</accession>
<name>A0A2T2X9K4_9FIRM</name>
<reference evidence="1 2" key="1">
    <citation type="journal article" date="2014" name="BMC Genomics">
        <title>Comparison of environmental and isolate Sulfobacillus genomes reveals diverse carbon, sulfur, nitrogen, and hydrogen metabolisms.</title>
        <authorList>
            <person name="Justice N.B."/>
            <person name="Norman A."/>
            <person name="Brown C.T."/>
            <person name="Singh A."/>
            <person name="Thomas B.C."/>
            <person name="Banfield J.F."/>
        </authorList>
    </citation>
    <scope>NUCLEOTIDE SEQUENCE [LARGE SCALE GENOMIC DNA]</scope>
    <source>
        <strain evidence="1">AMDSBA1</strain>
    </source>
</reference>
<evidence type="ECO:0000313" key="1">
    <source>
        <dbReference type="EMBL" id="PSR31194.1"/>
    </source>
</evidence>
<evidence type="ECO:0000313" key="2">
    <source>
        <dbReference type="Proteomes" id="UP000242699"/>
    </source>
</evidence>
<dbReference type="AlphaFoldDB" id="A0A2T2X9K4"/>
<proteinExistence type="predicted"/>
<gene>
    <name evidence="1" type="ORF">C7B43_03595</name>
</gene>
<sequence length="80" mass="9277">MSTKSHPASPPAPFAKTKKWLGRLIEVAENALYQEGEKFRLLQKTATTEQYRRVYEHYRQDDFWGPPTSKSRPLACAMAY</sequence>
<organism evidence="1 2">
    <name type="scientific">Sulfobacillus benefaciens</name>
    <dbReference type="NCBI Taxonomy" id="453960"/>
    <lineage>
        <taxon>Bacteria</taxon>
        <taxon>Bacillati</taxon>
        <taxon>Bacillota</taxon>
        <taxon>Clostridia</taxon>
        <taxon>Eubacteriales</taxon>
        <taxon>Clostridiales Family XVII. Incertae Sedis</taxon>
        <taxon>Sulfobacillus</taxon>
    </lineage>
</organism>
<protein>
    <submittedName>
        <fullName evidence="1">Uncharacterized protein</fullName>
    </submittedName>
</protein>